<dbReference type="GO" id="GO:0006508">
    <property type="term" value="P:proteolysis"/>
    <property type="evidence" value="ECO:0007669"/>
    <property type="project" value="UniProtKB-KW"/>
</dbReference>
<dbReference type="Gene3D" id="1.20.58.760">
    <property type="entry name" value="Peptidase M41"/>
    <property type="match status" value="1"/>
</dbReference>
<evidence type="ECO:0000256" key="12">
    <source>
        <dbReference type="ARBA" id="ARBA00023049"/>
    </source>
</evidence>
<dbReference type="GO" id="GO:0030163">
    <property type="term" value="P:protein catabolic process"/>
    <property type="evidence" value="ECO:0007669"/>
    <property type="project" value="UniProtKB-UniRule"/>
</dbReference>
<comment type="similarity">
    <text evidence="2 15">In the C-terminal section; belongs to the peptidase M41 family.</text>
</comment>
<dbReference type="AlphaFoldDB" id="A0A2N3G798"/>
<dbReference type="PANTHER" id="PTHR23076">
    <property type="entry name" value="METALLOPROTEASE M41 FTSH"/>
    <property type="match status" value="1"/>
</dbReference>
<keyword evidence="19" id="KW-0131">Cell cycle</keyword>
<reference evidence="19 20" key="1">
    <citation type="journal article" date="2017" name="ISME J.">
        <title>Potential for microbial H2 and metal transformations associated with novel bacteria and archaea in deep terrestrial subsurface sediments.</title>
        <authorList>
            <person name="Hernsdorf A.W."/>
            <person name="Amano Y."/>
            <person name="Miyakawa K."/>
            <person name="Ise K."/>
            <person name="Suzuki Y."/>
            <person name="Anantharaman K."/>
            <person name="Probst A."/>
            <person name="Burstein D."/>
            <person name="Thomas B.C."/>
            <person name="Banfield J.F."/>
        </authorList>
    </citation>
    <scope>NUCLEOTIDE SEQUENCE [LARGE SCALE GENOMIC DNA]</scope>
    <source>
        <strain evidence="19">HGW-Actinobacteria-3</strain>
    </source>
</reference>
<feature type="domain" description="AAA+ ATPase" evidence="18">
    <location>
        <begin position="185"/>
        <end position="324"/>
    </location>
</feature>
<dbReference type="FunFam" id="1.20.58.760:FF:000001">
    <property type="entry name" value="ATP-dependent zinc metalloprotease FtsH"/>
    <property type="match status" value="1"/>
</dbReference>
<keyword evidence="3 15" id="KW-1003">Cell membrane</keyword>
<dbReference type="CDD" id="cd19501">
    <property type="entry name" value="RecA-like_FtsH"/>
    <property type="match status" value="1"/>
</dbReference>
<dbReference type="InterPro" id="IPR003960">
    <property type="entry name" value="ATPase_AAA_CS"/>
</dbReference>
<feature type="binding site" evidence="15">
    <location>
        <begin position="193"/>
        <end position="200"/>
    </location>
    <ligand>
        <name>ATP</name>
        <dbReference type="ChEBI" id="CHEBI:30616"/>
    </ligand>
</feature>
<evidence type="ECO:0000313" key="20">
    <source>
        <dbReference type="Proteomes" id="UP000233654"/>
    </source>
</evidence>
<dbReference type="Gene3D" id="3.30.720.210">
    <property type="match status" value="1"/>
</dbReference>
<dbReference type="Pfam" id="PF17862">
    <property type="entry name" value="AAA_lid_3"/>
    <property type="match status" value="1"/>
</dbReference>
<dbReference type="PANTHER" id="PTHR23076:SF97">
    <property type="entry name" value="ATP-DEPENDENT ZINC METALLOPROTEASE YME1L1"/>
    <property type="match status" value="1"/>
</dbReference>
<feature type="transmembrane region" description="Helical" evidence="15">
    <location>
        <begin position="101"/>
        <end position="121"/>
    </location>
</feature>
<dbReference type="InterPro" id="IPR000642">
    <property type="entry name" value="Peptidase_M41"/>
</dbReference>
<comment type="caution">
    <text evidence="19">The sequence shown here is derived from an EMBL/GenBank/DDBJ whole genome shotgun (WGS) entry which is preliminary data.</text>
</comment>
<dbReference type="Proteomes" id="UP000233654">
    <property type="component" value="Unassembled WGS sequence"/>
</dbReference>
<keyword evidence="6 15" id="KW-0479">Metal-binding</keyword>
<evidence type="ECO:0000256" key="10">
    <source>
        <dbReference type="ARBA" id="ARBA00022840"/>
    </source>
</evidence>
<keyword evidence="4 15" id="KW-0645">Protease</keyword>
<dbReference type="GO" id="GO:0051301">
    <property type="term" value="P:cell division"/>
    <property type="evidence" value="ECO:0007669"/>
    <property type="project" value="UniProtKB-KW"/>
</dbReference>
<dbReference type="GO" id="GO:0004176">
    <property type="term" value="F:ATP-dependent peptidase activity"/>
    <property type="evidence" value="ECO:0007669"/>
    <property type="project" value="InterPro"/>
</dbReference>
<evidence type="ECO:0000256" key="3">
    <source>
        <dbReference type="ARBA" id="ARBA00022475"/>
    </source>
</evidence>
<dbReference type="EC" id="3.4.24.-" evidence="15"/>
<dbReference type="NCBIfam" id="TIGR01241">
    <property type="entry name" value="FtsH_fam"/>
    <property type="match status" value="1"/>
</dbReference>
<comment type="cofactor">
    <cofactor evidence="15">
        <name>Zn(2+)</name>
        <dbReference type="ChEBI" id="CHEBI:29105"/>
    </cofactor>
    <text evidence="15">Binds 1 zinc ion per subunit.</text>
</comment>
<dbReference type="InterPro" id="IPR005936">
    <property type="entry name" value="FtsH"/>
</dbReference>
<evidence type="ECO:0000256" key="16">
    <source>
        <dbReference type="RuleBase" id="RU003651"/>
    </source>
</evidence>
<keyword evidence="11 15" id="KW-1133">Transmembrane helix</keyword>
<evidence type="ECO:0000256" key="9">
    <source>
        <dbReference type="ARBA" id="ARBA00022833"/>
    </source>
</evidence>
<keyword evidence="12 15" id="KW-0482">Metalloprotease</keyword>
<name>A0A2N3G798_9ACTN</name>
<keyword evidence="13 15" id="KW-0472">Membrane</keyword>
<dbReference type="InterPro" id="IPR037219">
    <property type="entry name" value="Peptidase_M41-like"/>
</dbReference>
<dbReference type="HAMAP" id="MF_01458">
    <property type="entry name" value="FtsH"/>
    <property type="match status" value="1"/>
</dbReference>
<feature type="active site" evidence="15">
    <location>
        <position position="416"/>
    </location>
</feature>
<sequence>MKKYAKTIMFWMAILFLVALLMIHPLWRQPAREKTFSRFMEQVREDKVMTVKIFNRDQRIEYELKNKECFKTAFPVNYDITKALAGKHVSIAVDPQTSTSMFAILIQILPLLLMVGLVLFFMQQMQGGGNRVLSFGKSRARQITRDMPKVTFEDVAGVDEAVEELKEIEEFLENPGRFQALGAKIPKGVLLYGPPGSGKTLLARAVAGEAGVPFFSISGSDFVEMFVGVGAARVRDLFGQAKTSAPCIIFMDEIDAVGRQRGAGLGGGHDEREQTLNQLLVEMDGFETEAGVIMIAATNRPDILDPALLRPGRFDRQIVVERPDLEGRKAILRVHTKGKPLEKKIDIDVLARRTPGFTGADLANMVNEAALLSARHNKKNVDMIEMEEAIDRVVAGPEKKTRLISDREKEIIAYHETGHALVAHTLPNADPVHKISIIPRGQALGYTLTLPTEDKYLVTRSELVDELAMLLGGRTAEEMIFNDITTGDQNDIDRATKVARSMVMEYGMSEKLGPVTLGHKQEQVFLGRDFVAEPNYSDDVAFQIDQEVRRMIDEAHMEARRILAEQRERLDIIARILIYKETVDKDELLDLLDGDPGEIYSRFIEEKQAAEAKVAAMETPEKPAGKRLHGKKTARPPITTKPEVLPER</sequence>
<comment type="similarity">
    <text evidence="16">Belongs to the AAA ATPase family.</text>
</comment>
<keyword evidence="19" id="KW-0132">Cell division</keyword>
<gene>
    <name evidence="15" type="primary">ftsH</name>
    <name evidence="19" type="ORF">CVT63_02040</name>
</gene>
<feature type="binding site" evidence="15">
    <location>
        <position position="491"/>
    </location>
    <ligand>
        <name>Zn(2+)</name>
        <dbReference type="ChEBI" id="CHEBI:29105"/>
        <note>catalytic</note>
    </ligand>
</feature>
<dbReference type="SUPFAM" id="SSF52540">
    <property type="entry name" value="P-loop containing nucleoside triphosphate hydrolases"/>
    <property type="match status" value="1"/>
</dbReference>
<dbReference type="Pfam" id="PF01434">
    <property type="entry name" value="Peptidase_M41"/>
    <property type="match status" value="1"/>
</dbReference>
<dbReference type="Pfam" id="PF00004">
    <property type="entry name" value="AAA"/>
    <property type="match status" value="1"/>
</dbReference>
<evidence type="ECO:0000256" key="7">
    <source>
        <dbReference type="ARBA" id="ARBA00022741"/>
    </source>
</evidence>
<dbReference type="Pfam" id="PF06480">
    <property type="entry name" value="FtsH_ext"/>
    <property type="match status" value="1"/>
</dbReference>
<evidence type="ECO:0000256" key="11">
    <source>
        <dbReference type="ARBA" id="ARBA00022989"/>
    </source>
</evidence>
<comment type="function">
    <text evidence="15">Acts as a processive, ATP-dependent zinc metallopeptidase for both cytoplasmic and membrane proteins. Plays a role in the quality control of integral membrane proteins.</text>
</comment>
<evidence type="ECO:0000256" key="6">
    <source>
        <dbReference type="ARBA" id="ARBA00022723"/>
    </source>
</evidence>
<keyword evidence="8 15" id="KW-0378">Hydrolase</keyword>
<feature type="compositionally biased region" description="Basic residues" evidence="17">
    <location>
        <begin position="625"/>
        <end position="634"/>
    </location>
</feature>
<evidence type="ECO:0000259" key="18">
    <source>
        <dbReference type="SMART" id="SM00382"/>
    </source>
</evidence>
<comment type="caution">
    <text evidence="15">Lacks conserved residue(s) required for the propagation of feature annotation.</text>
</comment>
<dbReference type="InterPro" id="IPR011546">
    <property type="entry name" value="Pept_M41_FtsH_extracell"/>
</dbReference>
<dbReference type="InterPro" id="IPR041569">
    <property type="entry name" value="AAA_lid_3"/>
</dbReference>
<organism evidence="19 20">
    <name type="scientific">Candidatus Anoxymicrobium japonicum</name>
    <dbReference type="NCBI Taxonomy" id="2013648"/>
    <lineage>
        <taxon>Bacteria</taxon>
        <taxon>Bacillati</taxon>
        <taxon>Actinomycetota</taxon>
        <taxon>Candidatus Geothermincolia</taxon>
        <taxon>Candidatus Geothermincolales</taxon>
        <taxon>Candidatus Anoxymicrobiaceae</taxon>
        <taxon>Candidatus Anoxymicrobium</taxon>
    </lineage>
</organism>
<evidence type="ECO:0000256" key="5">
    <source>
        <dbReference type="ARBA" id="ARBA00022692"/>
    </source>
</evidence>
<comment type="subcellular location">
    <subcellularLocation>
        <location evidence="15">Cell membrane</location>
        <topology evidence="15">Multi-pass membrane protein</topology>
        <orientation evidence="15">Cytoplasmic side</orientation>
    </subcellularLocation>
    <subcellularLocation>
        <location evidence="1">Membrane</location>
    </subcellularLocation>
</comment>
<evidence type="ECO:0000313" key="19">
    <source>
        <dbReference type="EMBL" id="PKQ28596.1"/>
    </source>
</evidence>
<dbReference type="SMART" id="SM00382">
    <property type="entry name" value="AAA"/>
    <property type="match status" value="1"/>
</dbReference>
<dbReference type="GO" id="GO:0008270">
    <property type="term" value="F:zinc ion binding"/>
    <property type="evidence" value="ECO:0007669"/>
    <property type="project" value="UniProtKB-UniRule"/>
</dbReference>
<dbReference type="PROSITE" id="PS00674">
    <property type="entry name" value="AAA"/>
    <property type="match status" value="1"/>
</dbReference>
<comment type="similarity">
    <text evidence="14 15">In the central section; belongs to the AAA ATPase family.</text>
</comment>
<keyword evidence="9 15" id="KW-0862">Zinc</keyword>
<dbReference type="GO" id="GO:0016887">
    <property type="term" value="F:ATP hydrolysis activity"/>
    <property type="evidence" value="ECO:0007669"/>
    <property type="project" value="UniProtKB-UniRule"/>
</dbReference>
<dbReference type="GO" id="GO:0004222">
    <property type="term" value="F:metalloendopeptidase activity"/>
    <property type="evidence" value="ECO:0007669"/>
    <property type="project" value="InterPro"/>
</dbReference>
<dbReference type="GO" id="GO:0005524">
    <property type="term" value="F:ATP binding"/>
    <property type="evidence" value="ECO:0007669"/>
    <property type="project" value="UniProtKB-UniRule"/>
</dbReference>
<dbReference type="InterPro" id="IPR003593">
    <property type="entry name" value="AAA+_ATPase"/>
</dbReference>
<proteinExistence type="inferred from homology"/>
<keyword evidence="7 15" id="KW-0547">Nucleotide-binding</keyword>
<evidence type="ECO:0000256" key="8">
    <source>
        <dbReference type="ARBA" id="ARBA00022801"/>
    </source>
</evidence>
<evidence type="ECO:0000256" key="1">
    <source>
        <dbReference type="ARBA" id="ARBA00004370"/>
    </source>
</evidence>
<feature type="binding site" evidence="15">
    <location>
        <position position="415"/>
    </location>
    <ligand>
        <name>Zn(2+)</name>
        <dbReference type="ChEBI" id="CHEBI:29105"/>
        <note>catalytic</note>
    </ligand>
</feature>
<dbReference type="FunFam" id="3.40.50.300:FF:000001">
    <property type="entry name" value="ATP-dependent zinc metalloprotease FtsH"/>
    <property type="match status" value="1"/>
</dbReference>
<keyword evidence="5 15" id="KW-0812">Transmembrane</keyword>
<evidence type="ECO:0000256" key="14">
    <source>
        <dbReference type="ARBA" id="ARBA00061570"/>
    </source>
</evidence>
<comment type="subunit">
    <text evidence="15">Homohexamer.</text>
</comment>
<dbReference type="Gene3D" id="1.10.8.60">
    <property type="match status" value="1"/>
</dbReference>
<dbReference type="SUPFAM" id="SSF140990">
    <property type="entry name" value="FtsH protease domain-like"/>
    <property type="match status" value="1"/>
</dbReference>
<evidence type="ECO:0000256" key="15">
    <source>
        <dbReference type="HAMAP-Rule" id="MF_01458"/>
    </source>
</evidence>
<dbReference type="EMBL" id="PHEX01000011">
    <property type="protein sequence ID" value="PKQ28596.1"/>
    <property type="molecule type" value="Genomic_DNA"/>
</dbReference>
<feature type="region of interest" description="Disordered" evidence="17">
    <location>
        <begin position="614"/>
        <end position="648"/>
    </location>
</feature>
<evidence type="ECO:0000256" key="4">
    <source>
        <dbReference type="ARBA" id="ARBA00022670"/>
    </source>
</evidence>
<evidence type="ECO:0000256" key="13">
    <source>
        <dbReference type="ARBA" id="ARBA00023136"/>
    </source>
</evidence>
<dbReference type="InterPro" id="IPR027417">
    <property type="entry name" value="P-loop_NTPase"/>
</dbReference>
<evidence type="ECO:0000256" key="17">
    <source>
        <dbReference type="SAM" id="MobiDB-lite"/>
    </source>
</evidence>
<evidence type="ECO:0000256" key="2">
    <source>
        <dbReference type="ARBA" id="ARBA00010044"/>
    </source>
</evidence>
<dbReference type="InterPro" id="IPR003959">
    <property type="entry name" value="ATPase_AAA_core"/>
</dbReference>
<dbReference type="Gene3D" id="3.40.50.300">
    <property type="entry name" value="P-loop containing nucleotide triphosphate hydrolases"/>
    <property type="match status" value="1"/>
</dbReference>
<dbReference type="FunFam" id="1.10.8.60:FF:000001">
    <property type="entry name" value="ATP-dependent zinc metalloprotease FtsH"/>
    <property type="match status" value="1"/>
</dbReference>
<protein>
    <recommendedName>
        <fullName evidence="15">ATP-dependent zinc metalloprotease FtsH</fullName>
        <ecNumber evidence="15">3.4.24.-</ecNumber>
    </recommendedName>
</protein>
<accession>A0A2N3G798</accession>
<dbReference type="GO" id="GO:0005886">
    <property type="term" value="C:plasma membrane"/>
    <property type="evidence" value="ECO:0007669"/>
    <property type="project" value="UniProtKB-SubCell"/>
</dbReference>
<feature type="binding site" evidence="15">
    <location>
        <position position="419"/>
    </location>
    <ligand>
        <name>Zn(2+)</name>
        <dbReference type="ChEBI" id="CHEBI:29105"/>
        <note>catalytic</note>
    </ligand>
</feature>
<keyword evidence="10 15" id="KW-0067">ATP-binding</keyword>